<dbReference type="PANTHER" id="PTHR43194">
    <property type="entry name" value="HYDROLASE ALPHA/BETA FOLD FAMILY"/>
    <property type="match status" value="1"/>
</dbReference>
<dbReference type="Proteomes" id="UP000481421">
    <property type="component" value="Unassembled WGS sequence"/>
</dbReference>
<comment type="caution">
    <text evidence="2">The sequence shown here is derived from an EMBL/GenBank/DDBJ whole genome shotgun (WGS) entry which is preliminary data.</text>
</comment>
<organism evidence="2 3">
    <name type="scientific">Pseudotabrizicola algicola</name>
    <dbReference type="NCBI Taxonomy" id="2709381"/>
    <lineage>
        <taxon>Bacteria</taxon>
        <taxon>Pseudomonadati</taxon>
        <taxon>Pseudomonadota</taxon>
        <taxon>Alphaproteobacteria</taxon>
        <taxon>Rhodobacterales</taxon>
        <taxon>Paracoccaceae</taxon>
        <taxon>Pseudotabrizicola</taxon>
    </lineage>
</organism>
<dbReference type="PRINTS" id="PR00111">
    <property type="entry name" value="ABHYDROLASE"/>
</dbReference>
<dbReference type="InterPro" id="IPR050228">
    <property type="entry name" value="Carboxylesterase_BioH"/>
</dbReference>
<dbReference type="NCBIfam" id="TIGR03056">
    <property type="entry name" value="bchO_mg_che_rel"/>
    <property type="match status" value="1"/>
</dbReference>
<accession>A0A6B3RF19</accession>
<protein>
    <submittedName>
        <fullName evidence="2">Alpha/beta fold hydrolase</fullName>
    </submittedName>
</protein>
<dbReference type="EMBL" id="JAAIKE010000001">
    <property type="protein sequence ID" value="NEX44694.1"/>
    <property type="molecule type" value="Genomic_DNA"/>
</dbReference>
<reference evidence="2 3" key="1">
    <citation type="submission" date="2020-02" db="EMBL/GenBank/DDBJ databases">
        <title>Rhodobacter algicola sp. nov., isolated from microalga culture.</title>
        <authorList>
            <person name="Park C.-Y."/>
        </authorList>
    </citation>
    <scope>NUCLEOTIDE SEQUENCE [LARGE SCALE GENOMIC DNA]</scope>
    <source>
        <strain evidence="2 3">ETT8</strain>
    </source>
</reference>
<dbReference type="Pfam" id="PF00561">
    <property type="entry name" value="Abhydrolase_1"/>
    <property type="match status" value="1"/>
</dbReference>
<dbReference type="RefSeq" id="WP_164608745.1">
    <property type="nucleotide sequence ID" value="NZ_JAAIKE010000001.1"/>
</dbReference>
<sequence>MDSARLPADWPYRAQARHLRVTPHDWWVIDTGPRDAPVLLLLHGAGGSGHSFRALIPLLCDRFRVIVPDLPGQGCSRAGGMRRLGLDAMAEDVTRLCLSAGCAPQAVIGHSAGAAIALRMADLVPLKAIAGINAALGTFDGAAGVMFPLMARALAATPFVGSVVSRLWGNPATVNRLLAGTGSPLDSAGQAQYLALVRDAAHVSGTLGMMAQWRLEGLMARLPSLATPVLLIGSDRDTAVPPKVSRDAVAHMPNAVYAEIAGYGHLVHEEAAGLVADVLLPWLDARI</sequence>
<dbReference type="InterPro" id="IPR000073">
    <property type="entry name" value="AB_hydrolase_1"/>
</dbReference>
<keyword evidence="3" id="KW-1185">Reference proteome</keyword>
<evidence type="ECO:0000259" key="1">
    <source>
        <dbReference type="Pfam" id="PF00561"/>
    </source>
</evidence>
<keyword evidence="2" id="KW-0378">Hydrolase</keyword>
<name>A0A6B3RF19_9RHOB</name>
<feature type="domain" description="AB hydrolase-1" evidence="1">
    <location>
        <begin position="37"/>
        <end position="271"/>
    </location>
</feature>
<proteinExistence type="predicted"/>
<dbReference type="InterPro" id="IPR029058">
    <property type="entry name" value="AB_hydrolase_fold"/>
</dbReference>
<dbReference type="AlphaFoldDB" id="A0A6B3RF19"/>
<gene>
    <name evidence="2" type="ORF">G3572_00625</name>
</gene>
<evidence type="ECO:0000313" key="3">
    <source>
        <dbReference type="Proteomes" id="UP000481421"/>
    </source>
</evidence>
<dbReference type="PANTHER" id="PTHR43194:SF2">
    <property type="entry name" value="PEROXISOMAL MEMBRANE PROTEIN LPX1"/>
    <property type="match status" value="1"/>
</dbReference>
<dbReference type="Gene3D" id="3.40.50.1820">
    <property type="entry name" value="alpha/beta hydrolase"/>
    <property type="match status" value="1"/>
</dbReference>
<evidence type="ECO:0000313" key="2">
    <source>
        <dbReference type="EMBL" id="NEX44694.1"/>
    </source>
</evidence>
<dbReference type="InterPro" id="IPR017497">
    <property type="entry name" value="BchO"/>
</dbReference>
<dbReference type="GO" id="GO:0016787">
    <property type="term" value="F:hydrolase activity"/>
    <property type="evidence" value="ECO:0007669"/>
    <property type="project" value="UniProtKB-KW"/>
</dbReference>
<dbReference type="SUPFAM" id="SSF53474">
    <property type="entry name" value="alpha/beta-Hydrolases"/>
    <property type="match status" value="1"/>
</dbReference>